<dbReference type="GO" id="GO:0000978">
    <property type="term" value="F:RNA polymerase II cis-regulatory region sequence-specific DNA binding"/>
    <property type="evidence" value="ECO:0007669"/>
    <property type="project" value="TreeGrafter"/>
</dbReference>
<dbReference type="InterPro" id="IPR036236">
    <property type="entry name" value="Znf_C2H2_sf"/>
</dbReference>
<dbReference type="PROSITE" id="PS00028">
    <property type="entry name" value="ZINC_FINGER_C2H2_1"/>
    <property type="match status" value="3"/>
</dbReference>
<evidence type="ECO:0000256" key="4">
    <source>
        <dbReference type="ARBA" id="ARBA00022833"/>
    </source>
</evidence>
<feature type="region of interest" description="Disordered" evidence="8">
    <location>
        <begin position="1"/>
        <end position="29"/>
    </location>
</feature>
<feature type="domain" description="C2H2-type" evidence="9">
    <location>
        <begin position="95"/>
        <end position="120"/>
    </location>
</feature>
<evidence type="ECO:0000313" key="10">
    <source>
        <dbReference type="EMBL" id="ORZ29083.1"/>
    </source>
</evidence>
<dbReference type="GO" id="GO:0008270">
    <property type="term" value="F:zinc ion binding"/>
    <property type="evidence" value="ECO:0007669"/>
    <property type="project" value="UniProtKB-KW"/>
</dbReference>
<evidence type="ECO:0000313" key="11">
    <source>
        <dbReference type="Proteomes" id="UP000193648"/>
    </source>
</evidence>
<organism evidence="10 11">
    <name type="scientific">Lobosporangium transversale</name>
    <dbReference type="NCBI Taxonomy" id="64571"/>
    <lineage>
        <taxon>Eukaryota</taxon>
        <taxon>Fungi</taxon>
        <taxon>Fungi incertae sedis</taxon>
        <taxon>Mucoromycota</taxon>
        <taxon>Mortierellomycotina</taxon>
        <taxon>Mortierellomycetes</taxon>
        <taxon>Mortierellales</taxon>
        <taxon>Mortierellaceae</taxon>
        <taxon>Lobosporangium</taxon>
    </lineage>
</organism>
<reference evidence="10 11" key="1">
    <citation type="submission" date="2016-07" db="EMBL/GenBank/DDBJ databases">
        <title>Pervasive Adenine N6-methylation of Active Genes in Fungi.</title>
        <authorList>
            <consortium name="DOE Joint Genome Institute"/>
            <person name="Mondo S.J."/>
            <person name="Dannebaum R.O."/>
            <person name="Kuo R.C."/>
            <person name="Labutti K."/>
            <person name="Haridas S."/>
            <person name="Kuo A."/>
            <person name="Salamov A."/>
            <person name="Ahrendt S.R."/>
            <person name="Lipzen A."/>
            <person name="Sullivan W."/>
            <person name="Andreopoulos W.B."/>
            <person name="Clum A."/>
            <person name="Lindquist E."/>
            <person name="Daum C."/>
            <person name="Ramamoorthy G.K."/>
            <person name="Gryganskyi A."/>
            <person name="Culley D."/>
            <person name="Magnuson J.K."/>
            <person name="James T.Y."/>
            <person name="O'Malley M.A."/>
            <person name="Stajich J.E."/>
            <person name="Spatafora J.W."/>
            <person name="Visel A."/>
            <person name="Grigoriev I.V."/>
        </authorList>
    </citation>
    <scope>NUCLEOTIDE SEQUENCE [LARGE SCALE GENOMIC DNA]</scope>
    <source>
        <strain evidence="10 11">NRRL 3116</strain>
    </source>
</reference>
<evidence type="ECO:0000256" key="2">
    <source>
        <dbReference type="ARBA" id="ARBA00022737"/>
    </source>
</evidence>
<dbReference type="RefSeq" id="XP_021886756.1">
    <property type="nucleotide sequence ID" value="XM_022020479.1"/>
</dbReference>
<keyword evidence="5" id="KW-0805">Transcription regulation</keyword>
<keyword evidence="1" id="KW-0479">Metal-binding</keyword>
<dbReference type="GeneID" id="33562323"/>
<name>A0A1Y2H5W2_9FUNG</name>
<dbReference type="AlphaFoldDB" id="A0A1Y2H5W2"/>
<dbReference type="OrthoDB" id="654211at2759"/>
<keyword evidence="6" id="KW-0804">Transcription</keyword>
<evidence type="ECO:0000256" key="6">
    <source>
        <dbReference type="ARBA" id="ARBA00023163"/>
    </source>
</evidence>
<keyword evidence="11" id="KW-1185">Reference proteome</keyword>
<keyword evidence="2" id="KW-0677">Repeat</keyword>
<keyword evidence="3 7" id="KW-0863">Zinc-finger</keyword>
<evidence type="ECO:0000256" key="7">
    <source>
        <dbReference type="PROSITE-ProRule" id="PRU00042"/>
    </source>
</evidence>
<dbReference type="InParanoid" id="A0A1Y2H5W2"/>
<dbReference type="SUPFAM" id="SSF57667">
    <property type="entry name" value="beta-beta-alpha zinc fingers"/>
    <property type="match status" value="1"/>
</dbReference>
<comment type="caution">
    <text evidence="10">The sequence shown here is derived from an EMBL/GenBank/DDBJ whole genome shotgun (WGS) entry which is preliminary data.</text>
</comment>
<dbReference type="Proteomes" id="UP000193648">
    <property type="component" value="Unassembled WGS sequence"/>
</dbReference>
<accession>A0A1Y2H5W2</accession>
<evidence type="ECO:0000256" key="5">
    <source>
        <dbReference type="ARBA" id="ARBA00023015"/>
    </source>
</evidence>
<dbReference type="Pfam" id="PF00096">
    <property type="entry name" value="zf-C2H2"/>
    <property type="match status" value="1"/>
</dbReference>
<keyword evidence="4" id="KW-0862">Zinc</keyword>
<sequence length="120" mass="13961">MRVSALPAQAPAITGSTTAKRRGRKSNKTPTIHKCIITGCSSEFDRKYTLQQHIFTHLPKSQRPFACTHEGCSKRFNRWADKMRHERVHTGESSFQCKFCETSFSRPDARLNHYRRVHRE</sequence>
<dbReference type="STRING" id="64571.A0A1Y2H5W2"/>
<dbReference type="Gene3D" id="3.30.160.60">
    <property type="entry name" value="Classic Zinc Finger"/>
    <property type="match status" value="3"/>
</dbReference>
<protein>
    <recommendedName>
        <fullName evidence="9">C2H2-type domain-containing protein</fullName>
    </recommendedName>
</protein>
<dbReference type="FunFam" id="3.30.160.60:FF:000032">
    <property type="entry name" value="Krueppel-like factor 4"/>
    <property type="match status" value="1"/>
</dbReference>
<dbReference type="PANTHER" id="PTHR19818:SF139">
    <property type="entry name" value="PAIR-RULE PROTEIN ODD-PAIRED"/>
    <property type="match status" value="1"/>
</dbReference>
<dbReference type="GO" id="GO:0045944">
    <property type="term" value="P:positive regulation of transcription by RNA polymerase II"/>
    <property type="evidence" value="ECO:0007669"/>
    <property type="project" value="UniProtKB-ARBA"/>
</dbReference>
<proteinExistence type="predicted"/>
<dbReference type="SMART" id="SM00355">
    <property type="entry name" value="ZnF_C2H2"/>
    <property type="match status" value="3"/>
</dbReference>
<evidence type="ECO:0000259" key="9">
    <source>
        <dbReference type="PROSITE" id="PS50157"/>
    </source>
</evidence>
<evidence type="ECO:0000256" key="8">
    <source>
        <dbReference type="SAM" id="MobiDB-lite"/>
    </source>
</evidence>
<evidence type="ECO:0000256" key="1">
    <source>
        <dbReference type="ARBA" id="ARBA00022723"/>
    </source>
</evidence>
<feature type="domain" description="C2H2-type" evidence="9">
    <location>
        <begin position="65"/>
        <end position="94"/>
    </location>
</feature>
<dbReference type="EMBL" id="MCFF01000001">
    <property type="protein sequence ID" value="ORZ29083.1"/>
    <property type="molecule type" value="Genomic_DNA"/>
</dbReference>
<gene>
    <name evidence="10" type="ORF">BCR41DRAFT_298103</name>
</gene>
<dbReference type="InterPro" id="IPR013087">
    <property type="entry name" value="Znf_C2H2_type"/>
</dbReference>
<dbReference type="InterPro" id="IPR050329">
    <property type="entry name" value="GLI_C2H2-zinc-finger"/>
</dbReference>
<dbReference type="PANTHER" id="PTHR19818">
    <property type="entry name" value="ZINC FINGER PROTEIN ZIC AND GLI"/>
    <property type="match status" value="1"/>
</dbReference>
<dbReference type="PROSITE" id="PS50157">
    <property type="entry name" value="ZINC_FINGER_C2H2_2"/>
    <property type="match status" value="2"/>
</dbReference>
<dbReference type="GO" id="GO:0005634">
    <property type="term" value="C:nucleus"/>
    <property type="evidence" value="ECO:0007669"/>
    <property type="project" value="UniProtKB-ARBA"/>
</dbReference>
<evidence type="ECO:0000256" key="3">
    <source>
        <dbReference type="ARBA" id="ARBA00022771"/>
    </source>
</evidence>
<dbReference type="GO" id="GO:0000981">
    <property type="term" value="F:DNA-binding transcription factor activity, RNA polymerase II-specific"/>
    <property type="evidence" value="ECO:0007669"/>
    <property type="project" value="TreeGrafter"/>
</dbReference>